<evidence type="ECO:0000256" key="3">
    <source>
        <dbReference type="ARBA" id="ARBA00022917"/>
    </source>
</evidence>
<dbReference type="InterPro" id="IPR011034">
    <property type="entry name" value="Formyl_transferase-like_C_sf"/>
</dbReference>
<accession>A0A2A2F424</accession>
<dbReference type="AlphaFoldDB" id="A0A2A2F424"/>
<dbReference type="InterPro" id="IPR044135">
    <property type="entry name" value="Met-tRNA-FMT_C"/>
</dbReference>
<dbReference type="GO" id="GO:0005829">
    <property type="term" value="C:cytosol"/>
    <property type="evidence" value="ECO:0007669"/>
    <property type="project" value="TreeGrafter"/>
</dbReference>
<dbReference type="InterPro" id="IPR005793">
    <property type="entry name" value="Formyl_trans_C"/>
</dbReference>
<keyword evidence="3" id="KW-0648">Protein biosynthesis</keyword>
<reference evidence="6 7" key="1">
    <citation type="submission" date="2017-08" db="EMBL/GenBank/DDBJ databases">
        <title>Halovibrio sewagensis sp. nov., isolated from wastewater of high salinity.</title>
        <authorList>
            <person name="Dong X."/>
            <person name="Zhang G."/>
        </authorList>
    </citation>
    <scope>NUCLEOTIDE SEQUENCE [LARGE SCALE GENOMIC DNA]</scope>
    <source>
        <strain evidence="6 7">YL5-2</strain>
    </source>
</reference>
<dbReference type="Proteomes" id="UP000218896">
    <property type="component" value="Unassembled WGS sequence"/>
</dbReference>
<dbReference type="EMBL" id="NSKD01000004">
    <property type="protein sequence ID" value="PAU80186.1"/>
    <property type="molecule type" value="Genomic_DNA"/>
</dbReference>
<dbReference type="Pfam" id="PF02911">
    <property type="entry name" value="Formyl_trans_C"/>
    <property type="match status" value="1"/>
</dbReference>
<gene>
    <name evidence="6" type="ORF">CK501_11130</name>
</gene>
<comment type="similarity">
    <text evidence="1">Belongs to the Fmt family.</text>
</comment>
<keyword evidence="7" id="KW-1185">Reference proteome</keyword>
<evidence type="ECO:0000313" key="6">
    <source>
        <dbReference type="EMBL" id="PAU80186.1"/>
    </source>
</evidence>
<comment type="caution">
    <text evidence="6">The sequence shown here is derived from an EMBL/GenBank/DDBJ whole genome shotgun (WGS) entry which is preliminary data.</text>
</comment>
<proteinExistence type="inferred from homology"/>
<evidence type="ECO:0000259" key="4">
    <source>
        <dbReference type="Pfam" id="PF00551"/>
    </source>
</evidence>
<feature type="domain" description="Formyl transferase N-terminal" evidence="4">
    <location>
        <begin position="91"/>
        <end position="203"/>
    </location>
</feature>
<dbReference type="CDD" id="cd08704">
    <property type="entry name" value="Met_tRNA_FMT_C"/>
    <property type="match status" value="1"/>
</dbReference>
<evidence type="ECO:0000256" key="1">
    <source>
        <dbReference type="ARBA" id="ARBA00010699"/>
    </source>
</evidence>
<protein>
    <submittedName>
        <fullName evidence="6">Uncharacterized protein</fullName>
    </submittedName>
</protein>
<name>A0A2A2F424_9GAMM</name>
<evidence type="ECO:0000259" key="5">
    <source>
        <dbReference type="Pfam" id="PF02911"/>
    </source>
</evidence>
<feature type="domain" description="Formyl transferase C-terminal" evidence="5">
    <location>
        <begin position="230"/>
        <end position="322"/>
    </location>
</feature>
<dbReference type="SUPFAM" id="SSF50486">
    <property type="entry name" value="FMT C-terminal domain-like"/>
    <property type="match status" value="1"/>
</dbReference>
<evidence type="ECO:0000313" key="7">
    <source>
        <dbReference type="Proteomes" id="UP000218896"/>
    </source>
</evidence>
<sequence length="336" mass="36876">MGFLSTRKYFDFIDSYTALTDNEWIEYKQFYAALTMHIALFGYSHFTRNCAEALKSLGHDLTLYCPRGDQNFFEQAGMASVGLPVVWFEGMADPALAQTLEAQAPELILTVIFNHRIPESITQQASLGALNVHPAPLPSVRTAAVWFWPLRLGLTRSEVCIHHLTPTLDAGPVILRFPFRLHPAETQGTLTRRLNTLAPKVMQQLDHMLSENSLPEGEPQGPGQTYPSLQAADLWVDFSEPSESVRNLVRACTPYHAAQTRFRGNTLAIHELGEQAAALSPDSTPGQLQVGDDLWVCCGDGLLPVAVVAVPGEGVFSGKRFAALFDVRDGEVLGGT</sequence>
<dbReference type="PANTHER" id="PTHR11138">
    <property type="entry name" value="METHIONYL-TRNA FORMYLTRANSFERASE"/>
    <property type="match status" value="1"/>
</dbReference>
<evidence type="ECO:0000256" key="2">
    <source>
        <dbReference type="ARBA" id="ARBA00022679"/>
    </source>
</evidence>
<dbReference type="SUPFAM" id="SSF53328">
    <property type="entry name" value="Formyltransferase"/>
    <property type="match status" value="1"/>
</dbReference>
<dbReference type="PANTHER" id="PTHR11138:SF5">
    <property type="entry name" value="METHIONYL-TRNA FORMYLTRANSFERASE, MITOCHONDRIAL"/>
    <property type="match status" value="1"/>
</dbReference>
<organism evidence="6 7">
    <name type="scientific">Halovibrio salipaludis</name>
    <dbReference type="NCBI Taxonomy" id="2032626"/>
    <lineage>
        <taxon>Bacteria</taxon>
        <taxon>Pseudomonadati</taxon>
        <taxon>Pseudomonadota</taxon>
        <taxon>Gammaproteobacteria</taxon>
        <taxon>Oceanospirillales</taxon>
        <taxon>Halomonadaceae</taxon>
        <taxon>Halovibrio</taxon>
    </lineage>
</organism>
<dbReference type="InterPro" id="IPR002376">
    <property type="entry name" value="Formyl_transf_N"/>
</dbReference>
<dbReference type="InterPro" id="IPR036477">
    <property type="entry name" value="Formyl_transf_N_sf"/>
</dbReference>
<keyword evidence="2" id="KW-0808">Transferase</keyword>
<dbReference type="GO" id="GO:0004479">
    <property type="term" value="F:methionyl-tRNA formyltransferase activity"/>
    <property type="evidence" value="ECO:0007669"/>
    <property type="project" value="TreeGrafter"/>
</dbReference>
<dbReference type="Gene3D" id="3.40.50.12230">
    <property type="match status" value="1"/>
</dbReference>
<dbReference type="Pfam" id="PF00551">
    <property type="entry name" value="Formyl_trans_N"/>
    <property type="match status" value="1"/>
</dbReference>